<accession>K0SSA6</accession>
<protein>
    <submittedName>
        <fullName evidence="2">Uncharacterized protein</fullName>
    </submittedName>
</protein>
<dbReference type="EMBL" id="AGNL01011670">
    <property type="protein sequence ID" value="EJK68265.1"/>
    <property type="molecule type" value="Genomic_DNA"/>
</dbReference>
<dbReference type="Proteomes" id="UP000266841">
    <property type="component" value="Unassembled WGS sequence"/>
</dbReference>
<evidence type="ECO:0000313" key="3">
    <source>
        <dbReference type="Proteomes" id="UP000266841"/>
    </source>
</evidence>
<feature type="non-terminal residue" evidence="2">
    <location>
        <position position="1"/>
    </location>
</feature>
<keyword evidence="3" id="KW-1185">Reference proteome</keyword>
<feature type="region of interest" description="Disordered" evidence="1">
    <location>
        <begin position="1"/>
        <end position="158"/>
    </location>
</feature>
<sequence length="158" mass="16054">GDERASDEATPLTTEAATGDGRAGGRAVRRRWRPKANGARGEGRHGHFLPPFPNDAEGAEGPGKDGASPSGWGGRKATCPAPPLPGNGTALLRPGTSESARDGAAKGRAGRRRGEDGGSTARAAGHRRDIVTETEATDRKIPAGRFPEDGLGSGPTGS</sequence>
<proteinExistence type="predicted"/>
<feature type="compositionally biased region" description="Basic and acidic residues" evidence="1">
    <location>
        <begin position="126"/>
        <end position="141"/>
    </location>
</feature>
<comment type="caution">
    <text evidence="2">The sequence shown here is derived from an EMBL/GenBank/DDBJ whole genome shotgun (WGS) entry which is preliminary data.</text>
</comment>
<evidence type="ECO:0000313" key="2">
    <source>
        <dbReference type="EMBL" id="EJK68265.1"/>
    </source>
</evidence>
<reference evidence="2 3" key="1">
    <citation type="journal article" date="2012" name="Genome Biol.">
        <title>Genome and low-iron response of an oceanic diatom adapted to chronic iron limitation.</title>
        <authorList>
            <person name="Lommer M."/>
            <person name="Specht M."/>
            <person name="Roy A.S."/>
            <person name="Kraemer L."/>
            <person name="Andreson R."/>
            <person name="Gutowska M.A."/>
            <person name="Wolf J."/>
            <person name="Bergner S.V."/>
            <person name="Schilhabel M.B."/>
            <person name="Klostermeier U.C."/>
            <person name="Beiko R.G."/>
            <person name="Rosenstiel P."/>
            <person name="Hippler M."/>
            <person name="Laroche J."/>
        </authorList>
    </citation>
    <scope>NUCLEOTIDE SEQUENCE [LARGE SCALE GENOMIC DNA]</scope>
    <source>
        <strain evidence="2 3">CCMP1005</strain>
    </source>
</reference>
<name>K0SSA6_THAOC</name>
<evidence type="ECO:0000256" key="1">
    <source>
        <dbReference type="SAM" id="MobiDB-lite"/>
    </source>
</evidence>
<dbReference type="AlphaFoldDB" id="K0SSA6"/>
<organism evidence="2 3">
    <name type="scientific">Thalassiosira oceanica</name>
    <name type="common">Marine diatom</name>
    <dbReference type="NCBI Taxonomy" id="159749"/>
    <lineage>
        <taxon>Eukaryota</taxon>
        <taxon>Sar</taxon>
        <taxon>Stramenopiles</taxon>
        <taxon>Ochrophyta</taxon>
        <taxon>Bacillariophyta</taxon>
        <taxon>Coscinodiscophyceae</taxon>
        <taxon>Thalassiosirophycidae</taxon>
        <taxon>Thalassiosirales</taxon>
        <taxon>Thalassiosiraceae</taxon>
        <taxon>Thalassiosira</taxon>
    </lineage>
</organism>
<gene>
    <name evidence="2" type="ORF">THAOC_10572</name>
</gene>